<accession>A0A6H1ZZJ9</accession>
<dbReference type="AlphaFoldDB" id="A0A6H1ZZJ9"/>
<dbReference type="EMBL" id="MT144364">
    <property type="protein sequence ID" value="QJA52747.1"/>
    <property type="molecule type" value="Genomic_DNA"/>
</dbReference>
<gene>
    <name evidence="1" type="ORF">TM448A02956_0012</name>
</gene>
<evidence type="ECO:0000313" key="1">
    <source>
        <dbReference type="EMBL" id="QJA52747.1"/>
    </source>
</evidence>
<name>A0A6H1ZZJ9_9ZZZZ</name>
<protein>
    <submittedName>
        <fullName evidence="1">Uncharacterized protein</fullName>
    </submittedName>
</protein>
<sequence length="59" mass="6955">MVEKASILLTETKEEFYKFRGITHGTKIRRELLGKGPYHCKPNEHILIDGDKVMWIVRK</sequence>
<organism evidence="1">
    <name type="scientific">viral metagenome</name>
    <dbReference type="NCBI Taxonomy" id="1070528"/>
    <lineage>
        <taxon>unclassified sequences</taxon>
        <taxon>metagenomes</taxon>
        <taxon>organismal metagenomes</taxon>
    </lineage>
</organism>
<reference evidence="1" key="1">
    <citation type="submission" date="2020-03" db="EMBL/GenBank/DDBJ databases">
        <title>The deep terrestrial virosphere.</title>
        <authorList>
            <person name="Holmfeldt K."/>
            <person name="Nilsson E."/>
            <person name="Simone D."/>
            <person name="Lopez-Fernandez M."/>
            <person name="Wu X."/>
            <person name="de Brujin I."/>
            <person name="Lundin D."/>
            <person name="Andersson A."/>
            <person name="Bertilsson S."/>
            <person name="Dopson M."/>
        </authorList>
    </citation>
    <scope>NUCLEOTIDE SEQUENCE</scope>
    <source>
        <strain evidence="1">TM448A02956</strain>
    </source>
</reference>
<proteinExistence type="predicted"/>